<dbReference type="OMA" id="KSEANFM"/>
<name>A0A0E0LKN6_ORYPU</name>
<dbReference type="AlphaFoldDB" id="A0A0E0LKN6"/>
<dbReference type="PROSITE" id="PS50088">
    <property type="entry name" value="ANK_REPEAT"/>
    <property type="match status" value="1"/>
</dbReference>
<dbReference type="HOGENOM" id="CLU_000134_36_0_1"/>
<evidence type="ECO:0000313" key="3">
    <source>
        <dbReference type="Proteomes" id="UP000026962"/>
    </source>
</evidence>
<evidence type="ECO:0000256" key="1">
    <source>
        <dbReference type="PROSITE-ProRule" id="PRU00023"/>
    </source>
</evidence>
<keyword evidence="3" id="KW-1185">Reference proteome</keyword>
<evidence type="ECO:0000313" key="2">
    <source>
        <dbReference type="EnsemblPlants" id="OPUNC07G13240.1"/>
    </source>
</evidence>
<feature type="repeat" description="ANK" evidence="1">
    <location>
        <begin position="12"/>
        <end position="44"/>
    </location>
</feature>
<accession>A0A0E0LKN6</accession>
<dbReference type="Gene3D" id="1.25.40.20">
    <property type="entry name" value="Ankyrin repeat-containing domain"/>
    <property type="match status" value="2"/>
</dbReference>
<dbReference type="Proteomes" id="UP000026962">
    <property type="component" value="Chromosome 7"/>
</dbReference>
<dbReference type="PANTHER" id="PTHR24121">
    <property type="entry name" value="NO MECHANORECEPTOR POTENTIAL C, ISOFORM D-RELATED"/>
    <property type="match status" value="1"/>
</dbReference>
<dbReference type="STRING" id="4537.A0A0E0LKN6"/>
<protein>
    <submittedName>
        <fullName evidence="2">Uncharacterized protein</fullName>
    </submittedName>
</protein>
<dbReference type="Pfam" id="PF12796">
    <property type="entry name" value="Ank_2"/>
    <property type="match status" value="1"/>
</dbReference>
<dbReference type="PANTHER" id="PTHR24121:SF21">
    <property type="entry name" value="ANKYRIN REPEAT FAMILY PROTEIN"/>
    <property type="match status" value="1"/>
</dbReference>
<dbReference type="InterPro" id="IPR002110">
    <property type="entry name" value="Ankyrin_rpt"/>
</dbReference>
<organism evidence="2">
    <name type="scientific">Oryza punctata</name>
    <name type="common">Red rice</name>
    <dbReference type="NCBI Taxonomy" id="4537"/>
    <lineage>
        <taxon>Eukaryota</taxon>
        <taxon>Viridiplantae</taxon>
        <taxon>Streptophyta</taxon>
        <taxon>Embryophyta</taxon>
        <taxon>Tracheophyta</taxon>
        <taxon>Spermatophyta</taxon>
        <taxon>Magnoliopsida</taxon>
        <taxon>Liliopsida</taxon>
        <taxon>Poales</taxon>
        <taxon>Poaceae</taxon>
        <taxon>BOP clade</taxon>
        <taxon>Oryzoideae</taxon>
        <taxon>Oryzeae</taxon>
        <taxon>Oryzinae</taxon>
        <taxon>Oryza</taxon>
    </lineage>
</organism>
<keyword evidence="1" id="KW-0040">ANK repeat</keyword>
<dbReference type="PROSITE" id="PS50297">
    <property type="entry name" value="ANK_REP_REGION"/>
    <property type="match status" value="1"/>
</dbReference>
<dbReference type="SMART" id="SM00248">
    <property type="entry name" value="ANK"/>
    <property type="match status" value="3"/>
</dbReference>
<reference evidence="2" key="1">
    <citation type="submission" date="2015-04" db="UniProtKB">
        <authorList>
            <consortium name="EnsemblPlants"/>
        </authorList>
    </citation>
    <scope>IDENTIFICATION</scope>
</reference>
<dbReference type="EnsemblPlants" id="OPUNC07G13240.1">
    <property type="protein sequence ID" value="OPUNC07G13240.1"/>
    <property type="gene ID" value="OPUNC07G13240"/>
</dbReference>
<dbReference type="InterPro" id="IPR036770">
    <property type="entry name" value="Ankyrin_rpt-contain_sf"/>
</dbReference>
<proteinExistence type="predicted"/>
<reference evidence="2" key="2">
    <citation type="submission" date="2018-05" db="EMBL/GenBank/DDBJ databases">
        <title>OpunRS2 (Oryza punctata Reference Sequence Version 2).</title>
        <authorList>
            <person name="Zhang J."/>
            <person name="Kudrna D."/>
            <person name="Lee S."/>
            <person name="Talag J."/>
            <person name="Welchert J."/>
            <person name="Wing R.A."/>
        </authorList>
    </citation>
    <scope>NUCLEOTIDE SEQUENCE [LARGE SCALE GENOMIC DNA]</scope>
</reference>
<dbReference type="SUPFAM" id="SSF48403">
    <property type="entry name" value="Ankyrin repeat"/>
    <property type="match status" value="1"/>
</dbReference>
<sequence>MEKRLLDARNDRGDTPLHSAARAGNAEMISCLIDLAAAASRDGKTASAKAYLRVHNNCGETALHHAITAAAAAAGNKYKIRKQLACIDQLIAADPQLAAIPLPNETAASPLYLAISLGEIGIAKHLFDKSDGKLSCSGPNRRNVLHAAVSHDQAHNKDNGN</sequence>
<dbReference type="Gramene" id="OPUNC07G13240.1">
    <property type="protein sequence ID" value="OPUNC07G13240.1"/>
    <property type="gene ID" value="OPUNC07G13240"/>
</dbReference>